<dbReference type="InterPro" id="IPR008942">
    <property type="entry name" value="ENTH_VHS"/>
</dbReference>
<dbReference type="EMBL" id="JACEFO010002617">
    <property type="protein sequence ID" value="KAF8654048.1"/>
    <property type="molecule type" value="Genomic_DNA"/>
</dbReference>
<dbReference type="AlphaFoldDB" id="A0A835A9X1"/>
<gene>
    <name evidence="7" type="ORF">HU200_062194</name>
</gene>
<sequence length="340" mass="37901">MAASTARWQLLADEVKRQASGFLQGKYKQARLALGDVTPAELYVNWVSLLVACMMDDRDRWMDGCICCICRLAQEATNNEPCVPDAKTLACIADAAFDMDDCWRIARVLHQRLSRAADWKEWRPVYKALVVLEFLLTHGPDDLPREFMPDMPAMHDLRSFHYVDDKGFNWGACMQRRTDSVLSLLTDAGRLREARCRCRCFFGGGGMMSPTTTSSPSSASSASSARTWSSFGGSSHYSDSPTMCLTCASDNDYRHDKKCDAYTADDDCCWGPPPPPSSNDDDATTSWDDAQIQMDPDAASSWPARLLGSLSLGSRASGFQSLSHPEQRRKKLQLQSHQDY</sequence>
<dbReference type="Gene3D" id="1.25.40.90">
    <property type="match status" value="1"/>
</dbReference>
<dbReference type="Proteomes" id="UP000636709">
    <property type="component" value="Unassembled WGS sequence"/>
</dbReference>
<dbReference type="GO" id="GO:0005794">
    <property type="term" value="C:Golgi apparatus"/>
    <property type="evidence" value="ECO:0007669"/>
    <property type="project" value="UniProtKB-SubCell"/>
</dbReference>
<dbReference type="GO" id="GO:0030276">
    <property type="term" value="F:clathrin binding"/>
    <property type="evidence" value="ECO:0007669"/>
    <property type="project" value="TreeGrafter"/>
</dbReference>
<dbReference type="GO" id="GO:0005886">
    <property type="term" value="C:plasma membrane"/>
    <property type="evidence" value="ECO:0007669"/>
    <property type="project" value="TreeGrafter"/>
</dbReference>
<evidence type="ECO:0000313" key="7">
    <source>
        <dbReference type="EMBL" id="KAF8654048.1"/>
    </source>
</evidence>
<evidence type="ECO:0000259" key="6">
    <source>
        <dbReference type="PROSITE" id="PS50942"/>
    </source>
</evidence>
<evidence type="ECO:0000256" key="5">
    <source>
        <dbReference type="SAM" id="MobiDB-lite"/>
    </source>
</evidence>
<comment type="caution">
    <text evidence="7">The sequence shown here is derived from an EMBL/GenBank/DDBJ whole genome shotgun (WGS) entry which is preliminary data.</text>
</comment>
<name>A0A835A9X1_9POAL</name>
<dbReference type="Pfam" id="PF01417">
    <property type="entry name" value="ENTH"/>
    <property type="match status" value="1"/>
</dbReference>
<reference evidence="7" key="1">
    <citation type="submission" date="2020-07" db="EMBL/GenBank/DDBJ databases">
        <title>Genome sequence and genetic diversity analysis of an under-domesticated orphan crop, white fonio (Digitaria exilis).</title>
        <authorList>
            <person name="Bennetzen J.L."/>
            <person name="Chen S."/>
            <person name="Ma X."/>
            <person name="Wang X."/>
            <person name="Yssel A.E.J."/>
            <person name="Chaluvadi S.R."/>
            <person name="Johnson M."/>
            <person name="Gangashetty P."/>
            <person name="Hamidou F."/>
            <person name="Sanogo M.D."/>
            <person name="Zwaenepoel A."/>
            <person name="Wallace J."/>
            <person name="Van De Peer Y."/>
            <person name="Van Deynze A."/>
        </authorList>
    </citation>
    <scope>NUCLEOTIDE SEQUENCE</scope>
    <source>
        <tissue evidence="7">Leaves</tissue>
    </source>
</reference>
<dbReference type="PROSITE" id="PS50942">
    <property type="entry name" value="ENTH"/>
    <property type="match status" value="1"/>
</dbReference>
<evidence type="ECO:0000256" key="4">
    <source>
        <dbReference type="ARBA" id="ARBA00023329"/>
    </source>
</evidence>
<feature type="region of interest" description="Disordered" evidence="5">
    <location>
        <begin position="271"/>
        <end position="300"/>
    </location>
</feature>
<keyword evidence="3" id="KW-0333">Golgi apparatus</keyword>
<dbReference type="GO" id="GO:0005543">
    <property type="term" value="F:phospholipid binding"/>
    <property type="evidence" value="ECO:0007669"/>
    <property type="project" value="TreeGrafter"/>
</dbReference>
<evidence type="ECO:0000313" key="8">
    <source>
        <dbReference type="Proteomes" id="UP000636709"/>
    </source>
</evidence>
<evidence type="ECO:0000256" key="2">
    <source>
        <dbReference type="ARBA" id="ARBA00004555"/>
    </source>
</evidence>
<feature type="domain" description="ENTH" evidence="6">
    <location>
        <begin position="61"/>
        <end position="195"/>
    </location>
</feature>
<protein>
    <recommendedName>
        <fullName evidence="6">ENTH domain-containing protein</fullName>
    </recommendedName>
</protein>
<evidence type="ECO:0000256" key="3">
    <source>
        <dbReference type="ARBA" id="ARBA00023034"/>
    </source>
</evidence>
<dbReference type="GO" id="GO:0030125">
    <property type="term" value="C:clathrin vesicle coat"/>
    <property type="evidence" value="ECO:0007669"/>
    <property type="project" value="TreeGrafter"/>
</dbReference>
<evidence type="ECO:0000256" key="1">
    <source>
        <dbReference type="ARBA" id="ARBA00004132"/>
    </source>
</evidence>
<dbReference type="GO" id="GO:0005768">
    <property type="term" value="C:endosome"/>
    <property type="evidence" value="ECO:0007669"/>
    <property type="project" value="TreeGrafter"/>
</dbReference>
<organism evidence="7 8">
    <name type="scientific">Digitaria exilis</name>
    <dbReference type="NCBI Taxonomy" id="1010633"/>
    <lineage>
        <taxon>Eukaryota</taxon>
        <taxon>Viridiplantae</taxon>
        <taxon>Streptophyta</taxon>
        <taxon>Embryophyta</taxon>
        <taxon>Tracheophyta</taxon>
        <taxon>Spermatophyta</taxon>
        <taxon>Magnoliopsida</taxon>
        <taxon>Liliopsida</taxon>
        <taxon>Poales</taxon>
        <taxon>Poaceae</taxon>
        <taxon>PACMAD clade</taxon>
        <taxon>Panicoideae</taxon>
        <taxon>Panicodae</taxon>
        <taxon>Paniceae</taxon>
        <taxon>Anthephorinae</taxon>
        <taxon>Digitaria</taxon>
    </lineage>
</organism>
<accession>A0A835A9X1</accession>
<dbReference type="InterPro" id="IPR013809">
    <property type="entry name" value="ENTH"/>
</dbReference>
<dbReference type="CDD" id="cd03571">
    <property type="entry name" value="ENTH"/>
    <property type="match status" value="1"/>
</dbReference>
<dbReference type="PANTHER" id="PTHR12276:SF95">
    <property type="entry name" value="ENTH_VHS FAMILY PROTEIN"/>
    <property type="match status" value="1"/>
</dbReference>
<keyword evidence="4" id="KW-0968">Cytoplasmic vesicle</keyword>
<dbReference type="PANTHER" id="PTHR12276">
    <property type="entry name" value="EPSIN/ENT-RELATED"/>
    <property type="match status" value="1"/>
</dbReference>
<dbReference type="OrthoDB" id="4033880at2759"/>
<dbReference type="GO" id="GO:0006897">
    <property type="term" value="P:endocytosis"/>
    <property type="evidence" value="ECO:0007669"/>
    <property type="project" value="TreeGrafter"/>
</dbReference>
<proteinExistence type="predicted"/>
<dbReference type="SMART" id="SM00273">
    <property type="entry name" value="ENTH"/>
    <property type="match status" value="1"/>
</dbReference>
<comment type="subcellular location">
    <subcellularLocation>
        <location evidence="1">Cytoplasmic vesicle</location>
        <location evidence="1">Clathrin-coated vesicle</location>
    </subcellularLocation>
    <subcellularLocation>
        <location evidence="2">Golgi apparatus</location>
    </subcellularLocation>
</comment>
<dbReference type="SUPFAM" id="SSF48464">
    <property type="entry name" value="ENTH/VHS domain"/>
    <property type="match status" value="1"/>
</dbReference>
<keyword evidence="8" id="KW-1185">Reference proteome</keyword>
<feature type="region of interest" description="Disordered" evidence="5">
    <location>
        <begin position="316"/>
        <end position="340"/>
    </location>
</feature>